<accession>A0A087TYJ5</accession>
<keyword evidence="2" id="KW-0472">Membrane</keyword>
<dbReference type="EMBL" id="KK117335">
    <property type="protein sequence ID" value="KFM70184.1"/>
    <property type="molecule type" value="Genomic_DNA"/>
</dbReference>
<keyword evidence="3" id="KW-0238">DNA-binding</keyword>
<protein>
    <submittedName>
        <fullName evidence="3">Putative homeodomain transcription factor</fullName>
    </submittedName>
</protein>
<evidence type="ECO:0000313" key="3">
    <source>
        <dbReference type="EMBL" id="KFM70184.1"/>
    </source>
</evidence>
<evidence type="ECO:0000256" key="1">
    <source>
        <dbReference type="SAM" id="MobiDB-lite"/>
    </source>
</evidence>
<dbReference type="STRING" id="407821.A0A087TYJ5"/>
<reference evidence="3 4" key="1">
    <citation type="submission" date="2013-11" db="EMBL/GenBank/DDBJ databases">
        <title>Genome sequencing of Stegodyphus mimosarum.</title>
        <authorList>
            <person name="Bechsgaard J."/>
        </authorList>
    </citation>
    <scope>NUCLEOTIDE SEQUENCE [LARGE SCALE GENOMIC DNA]</scope>
</reference>
<dbReference type="PANTHER" id="PTHR12680:SF6">
    <property type="entry name" value="PROTEIN PHTF"/>
    <property type="match status" value="1"/>
</dbReference>
<dbReference type="OrthoDB" id="10066656at2759"/>
<feature type="transmembrane region" description="Helical" evidence="2">
    <location>
        <begin position="191"/>
        <end position="214"/>
    </location>
</feature>
<feature type="region of interest" description="Disordered" evidence="1">
    <location>
        <begin position="1"/>
        <end position="32"/>
    </location>
</feature>
<feature type="transmembrane region" description="Helical" evidence="2">
    <location>
        <begin position="124"/>
        <end position="142"/>
    </location>
</feature>
<organism evidence="3 4">
    <name type="scientific">Stegodyphus mimosarum</name>
    <name type="common">African social velvet spider</name>
    <dbReference type="NCBI Taxonomy" id="407821"/>
    <lineage>
        <taxon>Eukaryota</taxon>
        <taxon>Metazoa</taxon>
        <taxon>Ecdysozoa</taxon>
        <taxon>Arthropoda</taxon>
        <taxon>Chelicerata</taxon>
        <taxon>Arachnida</taxon>
        <taxon>Araneae</taxon>
        <taxon>Araneomorphae</taxon>
        <taxon>Entelegynae</taxon>
        <taxon>Eresoidea</taxon>
        <taxon>Eresidae</taxon>
        <taxon>Stegodyphus</taxon>
    </lineage>
</organism>
<dbReference type="InterPro" id="IPR039775">
    <property type="entry name" value="PHTF1/2"/>
</dbReference>
<feature type="non-terminal residue" evidence="3">
    <location>
        <position position="235"/>
    </location>
</feature>
<name>A0A087TYJ5_STEMI</name>
<proteinExistence type="predicted"/>
<dbReference type="AlphaFoldDB" id="A0A087TYJ5"/>
<dbReference type="Proteomes" id="UP000054359">
    <property type="component" value="Unassembled WGS sequence"/>
</dbReference>
<feature type="compositionally biased region" description="Polar residues" evidence="1">
    <location>
        <begin position="7"/>
        <end position="30"/>
    </location>
</feature>
<evidence type="ECO:0000256" key="2">
    <source>
        <dbReference type="SAM" id="Phobius"/>
    </source>
</evidence>
<dbReference type="GO" id="GO:0003677">
    <property type="term" value="F:DNA binding"/>
    <property type="evidence" value="ECO:0007669"/>
    <property type="project" value="UniProtKB-KW"/>
</dbReference>
<keyword evidence="3" id="KW-0371">Homeobox</keyword>
<sequence length="235" mass="26265">MPINIKKISSSGESCADTTTPNTPKPQTSDLEWPLITDYQSDCTDYSSQCSDSNGSDISPSENPFAWEIREPSKKISNIGHPGTDKVSCTIWEHNECKKVDLTALDVSSAIIQKADSSQDSTEYLYFGVFFALVLSFLPLLFRLRDGIATYVIQDATTDVLSLSVPSSEEVVKITDGILETMLGTGWRVKIVVLIVMLERFMFSLAFFFLLSVAEKTFKQRFFYAKHFCSLTSSR</sequence>
<dbReference type="PANTHER" id="PTHR12680">
    <property type="entry name" value="PUTATIVE HOMEODOMAIN TRANSCRIPTION FACTOR PHTF"/>
    <property type="match status" value="1"/>
</dbReference>
<evidence type="ECO:0000313" key="4">
    <source>
        <dbReference type="Proteomes" id="UP000054359"/>
    </source>
</evidence>
<keyword evidence="4" id="KW-1185">Reference proteome</keyword>
<gene>
    <name evidence="3" type="ORF">X975_23499</name>
</gene>
<dbReference type="GO" id="GO:0005783">
    <property type="term" value="C:endoplasmic reticulum"/>
    <property type="evidence" value="ECO:0007669"/>
    <property type="project" value="InterPro"/>
</dbReference>
<keyword evidence="2" id="KW-1133">Transmembrane helix</keyword>
<keyword evidence="2" id="KW-0812">Transmembrane</keyword>